<dbReference type="EMBL" id="QJKB01000002">
    <property type="protein sequence ID" value="PXX44851.1"/>
    <property type="molecule type" value="Genomic_DNA"/>
</dbReference>
<dbReference type="PANTHER" id="PTHR30352">
    <property type="entry name" value="PYRUVATE FORMATE-LYASE-ACTIVATING ENZYME"/>
    <property type="match status" value="1"/>
</dbReference>
<evidence type="ECO:0000256" key="4">
    <source>
        <dbReference type="ARBA" id="ARBA00022723"/>
    </source>
</evidence>
<dbReference type="GO" id="GO:0051539">
    <property type="term" value="F:4 iron, 4 sulfur cluster binding"/>
    <property type="evidence" value="ECO:0007669"/>
    <property type="project" value="UniProtKB-KW"/>
</dbReference>
<dbReference type="GO" id="GO:0004748">
    <property type="term" value="F:ribonucleoside-diphosphate reductase activity, thioredoxin disulfide as acceptor"/>
    <property type="evidence" value="ECO:0007669"/>
    <property type="project" value="TreeGrafter"/>
</dbReference>
<dbReference type="Gene3D" id="3.20.20.70">
    <property type="entry name" value="Aldolase class I"/>
    <property type="match status" value="1"/>
</dbReference>
<evidence type="ECO:0000256" key="3">
    <source>
        <dbReference type="ARBA" id="ARBA00022691"/>
    </source>
</evidence>
<comment type="cofactor">
    <cofactor evidence="1">
        <name>[4Fe-4S] cluster</name>
        <dbReference type="ChEBI" id="CHEBI:49883"/>
    </cofactor>
</comment>
<dbReference type="PANTHER" id="PTHR30352:SF2">
    <property type="entry name" value="ANAEROBIC RIBONUCLEOSIDE-TRIPHOSPHATE REDUCTASE-ACTIVATING PROTEIN"/>
    <property type="match status" value="1"/>
</dbReference>
<dbReference type="InterPro" id="IPR034457">
    <property type="entry name" value="Organic_radical-activating"/>
</dbReference>
<keyword evidence="2" id="KW-0004">4Fe-4S</keyword>
<evidence type="ECO:0000256" key="1">
    <source>
        <dbReference type="ARBA" id="ARBA00001966"/>
    </source>
</evidence>
<dbReference type="InterPro" id="IPR007197">
    <property type="entry name" value="rSAM"/>
</dbReference>
<keyword evidence="5" id="KW-0408">Iron</keyword>
<evidence type="ECO:0000256" key="2">
    <source>
        <dbReference type="ARBA" id="ARBA00022485"/>
    </source>
</evidence>
<keyword evidence="3" id="KW-0949">S-adenosyl-L-methionine</keyword>
<dbReference type="InterPro" id="IPR058240">
    <property type="entry name" value="rSAM_sf"/>
</dbReference>
<sequence length="218" mass="24094">MKIAINKAHFPVTVLGPGRRIGIWVQGCSIGCKGCVSQDTWARDGSKEMTVAGLLSWCREVSAGLFDGITISGGEPFEQPKALHALLDGLHHWRSSTGMDFDILCYSGYPLATLQKKHADLLQKLDALIPEPFIVSKPLTQAWRGSANQPLVLLSDRARARMQTYVDAPIDEQDKRIQTMIDGQRVWYVGIPGRGDMQALEQLCASRGLTFDSVSWRP</sequence>
<keyword evidence="8" id="KW-1185">Reference proteome</keyword>
<keyword evidence="4" id="KW-0479">Metal-binding</keyword>
<evidence type="ECO:0000256" key="6">
    <source>
        <dbReference type="ARBA" id="ARBA00023014"/>
    </source>
</evidence>
<comment type="caution">
    <text evidence="7">The sequence shown here is derived from an EMBL/GenBank/DDBJ whole genome shotgun (WGS) entry which is preliminary data.</text>
</comment>
<dbReference type="Proteomes" id="UP000247792">
    <property type="component" value="Unassembled WGS sequence"/>
</dbReference>
<accession>A0A318JLQ3</accession>
<reference evidence="7 8" key="1">
    <citation type="submission" date="2018-05" db="EMBL/GenBank/DDBJ databases">
        <title>Genomic Encyclopedia of Type Strains, Phase IV (KMG-IV): sequencing the most valuable type-strain genomes for metagenomic binning, comparative biology and taxonomic classification.</title>
        <authorList>
            <person name="Goeker M."/>
        </authorList>
    </citation>
    <scope>NUCLEOTIDE SEQUENCE [LARGE SCALE GENOMIC DNA]</scope>
    <source>
        <strain evidence="7 8">DSM 19792</strain>
    </source>
</reference>
<evidence type="ECO:0000256" key="5">
    <source>
        <dbReference type="ARBA" id="ARBA00023004"/>
    </source>
</evidence>
<dbReference type="GO" id="GO:0046872">
    <property type="term" value="F:metal ion binding"/>
    <property type="evidence" value="ECO:0007669"/>
    <property type="project" value="UniProtKB-KW"/>
</dbReference>
<dbReference type="SUPFAM" id="SSF102114">
    <property type="entry name" value="Radical SAM enzymes"/>
    <property type="match status" value="1"/>
</dbReference>
<proteinExistence type="predicted"/>
<dbReference type="RefSeq" id="WP_110254345.1">
    <property type="nucleotide sequence ID" value="NZ_QJKB01000002.1"/>
</dbReference>
<name>A0A318JLQ3_9BURK</name>
<evidence type="ECO:0000313" key="7">
    <source>
        <dbReference type="EMBL" id="PXX44851.1"/>
    </source>
</evidence>
<organism evidence="7 8">
    <name type="scientific">Undibacterium pigrum</name>
    <dbReference type="NCBI Taxonomy" id="401470"/>
    <lineage>
        <taxon>Bacteria</taxon>
        <taxon>Pseudomonadati</taxon>
        <taxon>Pseudomonadota</taxon>
        <taxon>Betaproteobacteria</taxon>
        <taxon>Burkholderiales</taxon>
        <taxon>Oxalobacteraceae</taxon>
        <taxon>Undibacterium</taxon>
    </lineage>
</organism>
<keyword evidence="6" id="KW-0411">Iron-sulfur</keyword>
<dbReference type="SFLD" id="SFLDS00029">
    <property type="entry name" value="Radical_SAM"/>
    <property type="match status" value="1"/>
</dbReference>
<dbReference type="AlphaFoldDB" id="A0A318JLQ3"/>
<dbReference type="InterPro" id="IPR013785">
    <property type="entry name" value="Aldolase_TIM"/>
</dbReference>
<dbReference type="Pfam" id="PF13353">
    <property type="entry name" value="Fer4_12"/>
    <property type="match status" value="1"/>
</dbReference>
<gene>
    <name evidence="7" type="ORF">DFR42_10263</name>
</gene>
<evidence type="ECO:0000313" key="8">
    <source>
        <dbReference type="Proteomes" id="UP000247792"/>
    </source>
</evidence>
<dbReference type="OrthoDB" id="9782387at2"/>
<protein>
    <submittedName>
        <fullName evidence="7">Anaerobic ribonucleoside-triphosphate reductase activating protein</fullName>
    </submittedName>
</protein>